<keyword evidence="2" id="KW-1185">Reference proteome</keyword>
<gene>
    <name evidence="1" type="ORF">K3769_03160</name>
</gene>
<proteinExistence type="predicted"/>
<reference evidence="1" key="1">
    <citation type="journal article" date="2022" name="bioRxiv">
        <title>Discovery and biosynthetic assessment of Streptomyces ortus sp nov. isolated from a deep-sea sponge.</title>
        <authorList>
            <person name="Williams S.E."/>
        </authorList>
    </citation>
    <scope>NUCLEOTIDE SEQUENCE</scope>
    <source>
        <strain evidence="1">A15ISP2-DRY2</strain>
    </source>
</reference>
<sequence length="58" mass="6629">MGELWTVEQAAAHWGVSESRARAILASRHIRRVSGYPAEEIRQVRLRQGARTDLRKDS</sequence>
<protein>
    <recommendedName>
        <fullName evidence="3">DNA-binding protein</fullName>
    </recommendedName>
</protein>
<accession>A0ABT3UW70</accession>
<dbReference type="EMBL" id="JAIFZO010000002">
    <property type="protein sequence ID" value="MCX4231786.1"/>
    <property type="molecule type" value="Genomic_DNA"/>
</dbReference>
<evidence type="ECO:0008006" key="3">
    <source>
        <dbReference type="Google" id="ProtNLM"/>
    </source>
</evidence>
<dbReference type="RefSeq" id="WP_267024906.1">
    <property type="nucleotide sequence ID" value="NZ_JAIFZO010000002.1"/>
</dbReference>
<name>A0ABT3UW70_9ACTN</name>
<evidence type="ECO:0000313" key="2">
    <source>
        <dbReference type="Proteomes" id="UP001165590"/>
    </source>
</evidence>
<dbReference type="Proteomes" id="UP001165590">
    <property type="component" value="Unassembled WGS sequence"/>
</dbReference>
<organism evidence="1 2">
    <name type="scientific">Streptomyces ortus</name>
    <dbReference type="NCBI Taxonomy" id="2867268"/>
    <lineage>
        <taxon>Bacteria</taxon>
        <taxon>Bacillati</taxon>
        <taxon>Actinomycetota</taxon>
        <taxon>Actinomycetes</taxon>
        <taxon>Kitasatosporales</taxon>
        <taxon>Streptomycetaceae</taxon>
        <taxon>Streptomyces</taxon>
    </lineage>
</organism>
<evidence type="ECO:0000313" key="1">
    <source>
        <dbReference type="EMBL" id="MCX4231786.1"/>
    </source>
</evidence>
<comment type="caution">
    <text evidence="1">The sequence shown here is derived from an EMBL/GenBank/DDBJ whole genome shotgun (WGS) entry which is preliminary data.</text>
</comment>